<gene>
    <name evidence="1" type="ORF">DOP62_14065</name>
</gene>
<organism evidence="1 2">
    <name type="scientific">Synechococcus elongatus PCC 11801</name>
    <dbReference type="NCBI Taxonomy" id="2219813"/>
    <lineage>
        <taxon>Bacteria</taxon>
        <taxon>Bacillati</taxon>
        <taxon>Cyanobacteriota</taxon>
        <taxon>Cyanophyceae</taxon>
        <taxon>Synechococcales</taxon>
        <taxon>Synechococcaceae</taxon>
        <taxon>Synechococcus</taxon>
    </lineage>
</organism>
<evidence type="ECO:0000313" key="1">
    <source>
        <dbReference type="EMBL" id="WVS92211.1"/>
    </source>
</evidence>
<proteinExistence type="predicted"/>
<evidence type="ECO:0000313" key="2">
    <source>
        <dbReference type="Proteomes" id="UP000267249"/>
    </source>
</evidence>
<sequence length="339" mass="36883">MERLQKTVSWFKGTAQQIGQFLSGTEPFLTSSLVGELSPVWSAFPLSTGLTVPNPNHGRERSKTERERTSLPTAIATPTAPAPEAVPFTQSPAQFPTETATPASPSPAQGRSRLFPVSDCDGQSDGAKPSVSRWPLIETHSSPTSPSDFSGERPLAASETAAEAPRSHARSQSQLAIVPEAFPIAVDLSETSEALLEVVPVAVDSAERSQAEITPFPQPFPTEAEARSQSPRPLPPPPWELHKPLQTPESFPTTKTTERSPFPTSMTQGTVGNADSIRVFADYPHDLSPRTREVYRLLDEATARGLQSYSQLMTWVETQSGQRCSRRFIAAWKQLKKVA</sequence>
<dbReference type="Proteomes" id="UP000267249">
    <property type="component" value="Plasmid p11801_1"/>
</dbReference>
<reference evidence="1" key="1">
    <citation type="submission" date="2024-01" db="EMBL/GenBank/DDBJ databases">
        <title>De novo genome assembly and pan-genome analysis of the fast-growing Indian isolates of Synechococcus elongatus: Potential chassis for bioproduction.</title>
        <authorList>
            <person name="Jain V.S."/>
            <person name="Schubert M.G."/>
            <person name="Pritam P."/>
            <person name="Sarnaik A.P."/>
            <person name="Jaiswal D."/>
            <person name="Church G.M."/>
            <person name="Wangikar P."/>
        </authorList>
    </citation>
    <scope>NUCLEOTIDE SEQUENCE</scope>
    <source>
        <strain evidence="1">PCC 11801</strain>
    </source>
</reference>
<keyword evidence="1" id="KW-0614">Plasmid</keyword>
<geneLocation type="plasmid" evidence="1 2">
    <name>p11801_1</name>
</geneLocation>
<name>A0ACD5A3C9_SYNEL</name>
<protein>
    <submittedName>
        <fullName evidence="1">Uncharacterized protein</fullName>
    </submittedName>
</protein>
<accession>A0ACD5A3C9</accession>
<dbReference type="EMBL" id="CP143528">
    <property type="protein sequence ID" value="WVS92211.1"/>
    <property type="molecule type" value="Genomic_DNA"/>
</dbReference>